<dbReference type="GO" id="GO:0005829">
    <property type="term" value="C:cytosol"/>
    <property type="evidence" value="ECO:0007669"/>
    <property type="project" value="UniProtKB-ARBA"/>
</dbReference>
<dbReference type="InterPro" id="IPR032413">
    <property type="entry name" value="Arm_3"/>
</dbReference>
<comment type="function">
    <text evidence="12">Functions in nuclear protein import as an adapter protein for nuclear receptor KPNB1. Binds specifically and directly to substrates containing either a simple or bipartite NLS motif. Docking of the importin/substrate complex to the nuclear pore complex (NPC) is mediated by KPNB1 through binding to nucleoporin FxFG repeats and the complex is subsequently translocated through the pore by an energy requiring, Ran-dependent mechanism. At the nucleoplasmic side of the NPC, Ran binds to importin-beta and the three components separate and importin-alpha and -beta are re-exported from the nucleus to the cytoplasm where GTP hydrolysis releases Ran from importin. The directionality of nuclear import is thought to be conferred by an asymmetric distribution of the GTP- and GDP-bound forms of Ran between the cytoplasm and nucleus. Mediator of PR-DUB complex component BAP1 nuclear import; acts redundantly with KPNA1 and Transportin-1/TNPO1.</text>
</comment>
<evidence type="ECO:0000256" key="12">
    <source>
        <dbReference type="ARBA" id="ARBA00054240"/>
    </source>
</evidence>
<dbReference type="Pfam" id="PF01749">
    <property type="entry name" value="IBB"/>
    <property type="match status" value="1"/>
</dbReference>
<evidence type="ECO:0000259" key="16">
    <source>
        <dbReference type="PROSITE" id="PS51214"/>
    </source>
</evidence>
<feature type="repeat" description="ARM" evidence="14">
    <location>
        <begin position="160"/>
        <end position="202"/>
    </location>
</feature>
<gene>
    <name evidence="18" type="primary">kpna2</name>
</gene>
<keyword evidence="8" id="KW-0832">Ubl conjugation</keyword>
<feature type="repeat" description="ARM" evidence="14">
    <location>
        <begin position="291"/>
        <end position="333"/>
    </location>
</feature>
<evidence type="ECO:0000256" key="9">
    <source>
        <dbReference type="ARBA" id="ARBA00022927"/>
    </source>
</evidence>
<dbReference type="PROSITE" id="PS50176">
    <property type="entry name" value="ARM_REPEAT"/>
    <property type="match status" value="5"/>
</dbReference>
<evidence type="ECO:0000256" key="2">
    <source>
        <dbReference type="ARBA" id="ARBA00004496"/>
    </source>
</evidence>
<dbReference type="RefSeq" id="XP_030649398.1">
    <property type="nucleotide sequence ID" value="XM_030793538.1"/>
</dbReference>
<evidence type="ECO:0000313" key="17">
    <source>
        <dbReference type="Proteomes" id="UP000504632"/>
    </source>
</evidence>
<feature type="repeat" description="ARM" evidence="14">
    <location>
        <begin position="117"/>
        <end position="160"/>
    </location>
</feature>
<dbReference type="FunFam" id="1.20.5.690:FF:000005">
    <property type="entry name" value="Importin subunit alpha"/>
    <property type="match status" value="1"/>
</dbReference>
<evidence type="ECO:0000256" key="7">
    <source>
        <dbReference type="ARBA" id="ARBA00022737"/>
    </source>
</evidence>
<reference evidence="18" key="1">
    <citation type="submission" date="2025-08" db="UniProtKB">
        <authorList>
            <consortium name="RefSeq"/>
        </authorList>
    </citation>
    <scope>IDENTIFICATION</scope>
</reference>
<dbReference type="GO" id="GO:0005654">
    <property type="term" value="C:nucleoplasm"/>
    <property type="evidence" value="ECO:0007669"/>
    <property type="project" value="UniProtKB-ARBA"/>
</dbReference>
<organism evidence="17 18">
    <name type="scientific">Chanos chanos</name>
    <name type="common">Milkfish</name>
    <name type="synonym">Mugil chanos</name>
    <dbReference type="NCBI Taxonomy" id="29144"/>
    <lineage>
        <taxon>Eukaryota</taxon>
        <taxon>Metazoa</taxon>
        <taxon>Chordata</taxon>
        <taxon>Craniata</taxon>
        <taxon>Vertebrata</taxon>
        <taxon>Euteleostomi</taxon>
        <taxon>Actinopterygii</taxon>
        <taxon>Neopterygii</taxon>
        <taxon>Teleostei</taxon>
        <taxon>Ostariophysi</taxon>
        <taxon>Gonorynchiformes</taxon>
        <taxon>Chanidae</taxon>
        <taxon>Chanos</taxon>
    </lineage>
</organism>
<dbReference type="Gene3D" id="1.20.5.690">
    <property type="entry name" value="Importin-alpha, importin-beta-binding domain"/>
    <property type="match status" value="1"/>
</dbReference>
<comment type="subcellular location">
    <subcellularLocation>
        <location evidence="2">Cytoplasm</location>
    </subcellularLocation>
    <subcellularLocation>
        <location evidence="1">Nucleus</location>
    </subcellularLocation>
</comment>
<keyword evidence="5" id="KW-0963">Cytoplasm</keyword>
<dbReference type="Pfam" id="PF00514">
    <property type="entry name" value="Arm"/>
    <property type="match status" value="8"/>
</dbReference>
<proteinExistence type="inferred from homology"/>
<dbReference type="GO" id="GO:0043657">
    <property type="term" value="C:host cell"/>
    <property type="evidence" value="ECO:0007669"/>
    <property type="project" value="GOC"/>
</dbReference>
<keyword evidence="17" id="KW-1185">Reference proteome</keyword>
<feature type="repeat" description="ARM" evidence="14">
    <location>
        <begin position="333"/>
        <end position="375"/>
    </location>
</feature>
<keyword evidence="6" id="KW-0597">Phosphoprotein</keyword>
<dbReference type="GO" id="GO:0075506">
    <property type="term" value="P:entry of viral genome into host nucleus through nuclear pore complex via importin"/>
    <property type="evidence" value="ECO:0007669"/>
    <property type="project" value="UniProtKB-ARBA"/>
</dbReference>
<keyword evidence="4 13" id="KW-0813">Transport</keyword>
<evidence type="ECO:0000256" key="4">
    <source>
        <dbReference type="ARBA" id="ARBA00022448"/>
    </source>
</evidence>
<evidence type="ECO:0000256" key="10">
    <source>
        <dbReference type="ARBA" id="ARBA00022990"/>
    </source>
</evidence>
<evidence type="ECO:0000256" key="11">
    <source>
        <dbReference type="ARBA" id="ARBA00023242"/>
    </source>
</evidence>
<protein>
    <recommendedName>
        <fullName evidence="13">Importin subunit alpha</fullName>
    </recommendedName>
</protein>
<keyword evidence="7" id="KW-0677">Repeat</keyword>
<evidence type="ECO:0000256" key="15">
    <source>
        <dbReference type="SAM" id="MobiDB-lite"/>
    </source>
</evidence>
<dbReference type="PANTHER" id="PTHR23316">
    <property type="entry name" value="IMPORTIN ALPHA"/>
    <property type="match status" value="1"/>
</dbReference>
<sequence length="526" mass="57598">MSAGNENVARLNQFKNKGKDANELRRRRIEVNVELRKAKKDDQIFKRRNVSSLPDEATSPLAEKNQNSQGSQQWTVEEIVKGVNNSNLEAQVQATQAARKLLSRERHPPIDRIISAGLIPKFVGFLGLTDSPPIQFEAAWALTNIASGTSDQTKAVVDGGAIPAFISLIKSPHPHISEQAIWALGNIAGDGSAYRDMVIKHGAVAPLLSLLAVPDLTVFSSSYLRNVTWTLSNLCRNKNPAPPLAAVQQILPTLVRLLYHDDKEVLADTCWAISYLTDGPNERIEVVVQTGLVPRLVQLLGSGELSIVTPSLRSIGNIVTGTDEQTQAVLDAGALKMFTGLLRHPKSNIQKEASWTLSNITAGRDSQIQEVINAGLVPYMVEVLQRGDYKTQKEAVWAVTNYTSGGTVEQVVYLVQSNVLEPLLNLLSTKDSKTILVILDAISNIFLAGDKIGETDKLCLMIEECGGLDRIEALQSHENEMVYKAALNIIEKYFSGEEEEDQCVAPEVTTDGYAFQIGENQGTFNF</sequence>
<dbReference type="GeneID" id="115829433"/>
<feature type="repeat" description="ARM" evidence="14">
    <location>
        <begin position="249"/>
        <end position="291"/>
    </location>
</feature>
<feature type="region of interest" description="Disordered" evidence="15">
    <location>
        <begin position="46"/>
        <end position="72"/>
    </location>
</feature>
<dbReference type="GO" id="GO:0061608">
    <property type="term" value="F:nuclear import signal receptor activity"/>
    <property type="evidence" value="ECO:0007669"/>
    <property type="project" value="InterPro"/>
</dbReference>
<dbReference type="InterPro" id="IPR011989">
    <property type="entry name" value="ARM-like"/>
</dbReference>
<dbReference type="Proteomes" id="UP000504632">
    <property type="component" value="Chromosome 16"/>
</dbReference>
<comment type="similarity">
    <text evidence="3 13">Belongs to the importin alpha family.</text>
</comment>
<dbReference type="SMART" id="SM00185">
    <property type="entry name" value="ARM"/>
    <property type="match status" value="8"/>
</dbReference>
<dbReference type="CTD" id="3838"/>
<dbReference type="InterPro" id="IPR036975">
    <property type="entry name" value="Importin-a_IBB_sf"/>
</dbReference>
<dbReference type="OrthoDB" id="29145at2759"/>
<keyword evidence="11" id="KW-0539">Nucleus</keyword>
<evidence type="ECO:0000313" key="18">
    <source>
        <dbReference type="RefSeq" id="XP_030649398.1"/>
    </source>
</evidence>
<keyword evidence="9 13" id="KW-0653">Protein transport</keyword>
<dbReference type="PIRSF" id="PIRSF005673">
    <property type="entry name" value="Importin_alpha"/>
    <property type="match status" value="1"/>
</dbReference>
<keyword evidence="10" id="KW-0007">Acetylation</keyword>
<dbReference type="PROSITE" id="PS51214">
    <property type="entry name" value="IBB"/>
    <property type="match status" value="1"/>
</dbReference>
<dbReference type="Gene3D" id="1.25.10.10">
    <property type="entry name" value="Leucine-rich Repeat Variant"/>
    <property type="match status" value="1"/>
</dbReference>
<dbReference type="Pfam" id="PF16186">
    <property type="entry name" value="Arm_3"/>
    <property type="match status" value="1"/>
</dbReference>
<dbReference type="InterPro" id="IPR002652">
    <property type="entry name" value="Importin-a_IBB"/>
</dbReference>
<name>A0A6J2WYN0_CHACN</name>
<dbReference type="InterPro" id="IPR000225">
    <property type="entry name" value="Armadillo"/>
</dbReference>
<evidence type="ECO:0000256" key="1">
    <source>
        <dbReference type="ARBA" id="ARBA00004123"/>
    </source>
</evidence>
<dbReference type="FunFam" id="1.25.10.10:FF:000009">
    <property type="entry name" value="Importin subunit alpha"/>
    <property type="match status" value="1"/>
</dbReference>
<dbReference type="InterPro" id="IPR016024">
    <property type="entry name" value="ARM-type_fold"/>
</dbReference>
<dbReference type="GO" id="GO:1903902">
    <property type="term" value="P:positive regulation of viral life cycle"/>
    <property type="evidence" value="ECO:0007669"/>
    <property type="project" value="UniProtKB-ARBA"/>
</dbReference>
<dbReference type="AlphaFoldDB" id="A0A6J2WYN0"/>
<evidence type="ECO:0000256" key="5">
    <source>
        <dbReference type="ARBA" id="ARBA00022490"/>
    </source>
</evidence>
<dbReference type="InterPro" id="IPR024931">
    <property type="entry name" value="Importin_alpha"/>
</dbReference>
<evidence type="ECO:0000256" key="8">
    <source>
        <dbReference type="ARBA" id="ARBA00022843"/>
    </source>
</evidence>
<dbReference type="SUPFAM" id="SSF48371">
    <property type="entry name" value="ARM repeat"/>
    <property type="match status" value="1"/>
</dbReference>
<evidence type="ECO:0000256" key="3">
    <source>
        <dbReference type="ARBA" id="ARBA00010394"/>
    </source>
</evidence>
<accession>A0A6J2WYN0</accession>
<feature type="domain" description="IBB" evidence="16">
    <location>
        <begin position="1"/>
        <end position="57"/>
    </location>
</feature>
<evidence type="ECO:0000256" key="6">
    <source>
        <dbReference type="ARBA" id="ARBA00022553"/>
    </source>
</evidence>
<evidence type="ECO:0000256" key="14">
    <source>
        <dbReference type="PROSITE-ProRule" id="PRU00259"/>
    </source>
</evidence>
<dbReference type="GO" id="GO:0006606">
    <property type="term" value="P:protein import into nucleus"/>
    <property type="evidence" value="ECO:0007669"/>
    <property type="project" value="InterPro"/>
</dbReference>
<evidence type="ECO:0000256" key="13">
    <source>
        <dbReference type="PIRNR" id="PIRNR005673"/>
    </source>
</evidence>
<dbReference type="InParanoid" id="A0A6J2WYN0"/>